<sequence length="95" mass="10004">MLQSLSCEPPQLRRPRWARPGPPLVSRGGAALQQATCPMKARPAEAPEDSQKAGSTPAVILNCRSSAGVDPEPAILTTARHHAASVSPVSNCRLQ</sequence>
<accession>A0AAV7MKI6</accession>
<evidence type="ECO:0000313" key="2">
    <source>
        <dbReference type="EMBL" id="KAJ1103852.1"/>
    </source>
</evidence>
<proteinExistence type="predicted"/>
<organism evidence="2 3">
    <name type="scientific">Pleurodeles waltl</name>
    <name type="common">Iberian ribbed newt</name>
    <dbReference type="NCBI Taxonomy" id="8319"/>
    <lineage>
        <taxon>Eukaryota</taxon>
        <taxon>Metazoa</taxon>
        <taxon>Chordata</taxon>
        <taxon>Craniata</taxon>
        <taxon>Vertebrata</taxon>
        <taxon>Euteleostomi</taxon>
        <taxon>Amphibia</taxon>
        <taxon>Batrachia</taxon>
        <taxon>Caudata</taxon>
        <taxon>Salamandroidea</taxon>
        <taxon>Salamandridae</taxon>
        <taxon>Pleurodelinae</taxon>
        <taxon>Pleurodeles</taxon>
    </lineage>
</organism>
<evidence type="ECO:0000256" key="1">
    <source>
        <dbReference type="SAM" id="MobiDB-lite"/>
    </source>
</evidence>
<evidence type="ECO:0000313" key="3">
    <source>
        <dbReference type="Proteomes" id="UP001066276"/>
    </source>
</evidence>
<keyword evidence="3" id="KW-1185">Reference proteome</keyword>
<dbReference type="EMBL" id="JANPWB010000013">
    <property type="protein sequence ID" value="KAJ1103852.1"/>
    <property type="molecule type" value="Genomic_DNA"/>
</dbReference>
<comment type="caution">
    <text evidence="2">The sequence shown here is derived from an EMBL/GenBank/DDBJ whole genome shotgun (WGS) entry which is preliminary data.</text>
</comment>
<reference evidence="2" key="1">
    <citation type="journal article" date="2022" name="bioRxiv">
        <title>Sequencing and chromosome-scale assembly of the giantPleurodeles waltlgenome.</title>
        <authorList>
            <person name="Brown T."/>
            <person name="Elewa A."/>
            <person name="Iarovenko S."/>
            <person name="Subramanian E."/>
            <person name="Araus A.J."/>
            <person name="Petzold A."/>
            <person name="Susuki M."/>
            <person name="Suzuki K.-i.T."/>
            <person name="Hayashi T."/>
            <person name="Toyoda A."/>
            <person name="Oliveira C."/>
            <person name="Osipova E."/>
            <person name="Leigh N.D."/>
            <person name="Simon A."/>
            <person name="Yun M.H."/>
        </authorList>
    </citation>
    <scope>NUCLEOTIDE SEQUENCE</scope>
    <source>
        <strain evidence="2">20211129_DDA</strain>
        <tissue evidence="2">Liver</tissue>
    </source>
</reference>
<dbReference type="AlphaFoldDB" id="A0AAV7MKI6"/>
<protein>
    <submittedName>
        <fullName evidence="2">Uncharacterized protein</fullName>
    </submittedName>
</protein>
<feature type="region of interest" description="Disordered" evidence="1">
    <location>
        <begin position="1"/>
        <end position="32"/>
    </location>
</feature>
<dbReference type="Proteomes" id="UP001066276">
    <property type="component" value="Chromosome 9"/>
</dbReference>
<gene>
    <name evidence="2" type="ORF">NDU88_001273</name>
</gene>
<name>A0AAV7MKI6_PLEWA</name>